<dbReference type="Proteomes" id="UP001601521">
    <property type="component" value="Unassembled WGS sequence"/>
</dbReference>
<accession>A0ABW6NKV3</accession>
<feature type="compositionally biased region" description="Pro residues" evidence="1">
    <location>
        <begin position="149"/>
        <end position="158"/>
    </location>
</feature>
<evidence type="ECO:0000256" key="1">
    <source>
        <dbReference type="SAM" id="MobiDB-lite"/>
    </source>
</evidence>
<reference evidence="2 3" key="1">
    <citation type="submission" date="2024-10" db="EMBL/GenBank/DDBJ databases">
        <title>The Natural Products Discovery Center: Release of the First 8490 Sequenced Strains for Exploring Actinobacteria Biosynthetic Diversity.</title>
        <authorList>
            <person name="Kalkreuter E."/>
            <person name="Kautsar S.A."/>
            <person name="Yang D."/>
            <person name="Bader C.D."/>
            <person name="Teijaro C.N."/>
            <person name="Fluegel L."/>
            <person name="Davis C.M."/>
            <person name="Simpson J.R."/>
            <person name="Lauterbach L."/>
            <person name="Steele A.D."/>
            <person name="Gui C."/>
            <person name="Meng S."/>
            <person name="Li G."/>
            <person name="Viehrig K."/>
            <person name="Ye F."/>
            <person name="Su P."/>
            <person name="Kiefer A.F."/>
            <person name="Nichols A."/>
            <person name="Cepeda A.J."/>
            <person name="Yan W."/>
            <person name="Fan B."/>
            <person name="Jiang Y."/>
            <person name="Adhikari A."/>
            <person name="Zheng C.-J."/>
            <person name="Schuster L."/>
            <person name="Cowan T.M."/>
            <person name="Smanski M.J."/>
            <person name="Chevrette M.G."/>
            <person name="De Carvalho L.P.S."/>
            <person name="Shen B."/>
        </authorList>
    </citation>
    <scope>NUCLEOTIDE SEQUENCE [LARGE SCALE GENOMIC DNA]</scope>
    <source>
        <strain evidence="2 3">NPDC004550</strain>
    </source>
</reference>
<sequence length="169" mass="18180">MIPPDHTDDGAPDSTVALDRSEAMRLLAGIDYGRVVFTRDALPAIRPVNHFVEADGRVVVRTRLTSRLTSAIGADPGVVVAYEADEIDPGTRTGWSVVVTGLARPVADPYRVARYERLLRPWIAATMDTVVEIEPTIVTGIRLVGAPDIPGPPAPPTLSPKADNHDLSR</sequence>
<evidence type="ECO:0000313" key="3">
    <source>
        <dbReference type="Proteomes" id="UP001601521"/>
    </source>
</evidence>
<dbReference type="Gene3D" id="2.30.110.10">
    <property type="entry name" value="Electron Transport, Fmn-binding Protein, Chain A"/>
    <property type="match status" value="1"/>
</dbReference>
<comment type="caution">
    <text evidence="2">The sequence shown here is derived from an EMBL/GenBank/DDBJ whole genome shotgun (WGS) entry which is preliminary data.</text>
</comment>
<dbReference type="InterPro" id="IPR024747">
    <property type="entry name" value="Pyridox_Oxase-rel"/>
</dbReference>
<dbReference type="InterPro" id="IPR012349">
    <property type="entry name" value="Split_barrel_FMN-bd"/>
</dbReference>
<dbReference type="Pfam" id="PF12900">
    <property type="entry name" value="Pyridox_ox_2"/>
    <property type="match status" value="1"/>
</dbReference>
<dbReference type="GO" id="GO:0016491">
    <property type="term" value="F:oxidoreductase activity"/>
    <property type="evidence" value="ECO:0007669"/>
    <property type="project" value="UniProtKB-KW"/>
</dbReference>
<organism evidence="2 3">
    <name type="scientific">Nocardia africana</name>
    <dbReference type="NCBI Taxonomy" id="134964"/>
    <lineage>
        <taxon>Bacteria</taxon>
        <taxon>Bacillati</taxon>
        <taxon>Actinomycetota</taxon>
        <taxon>Actinomycetes</taxon>
        <taxon>Mycobacteriales</taxon>
        <taxon>Nocardiaceae</taxon>
        <taxon>Nocardia</taxon>
    </lineage>
</organism>
<dbReference type="EC" id="1.-.-.-" evidence="2"/>
<protein>
    <submittedName>
        <fullName evidence="2">Pyridoxamine 5'-phosphate oxidase family protein</fullName>
        <ecNumber evidence="2">1.-.-.-</ecNumber>
    </submittedName>
</protein>
<feature type="region of interest" description="Disordered" evidence="1">
    <location>
        <begin position="148"/>
        <end position="169"/>
    </location>
</feature>
<name>A0ABW6NKV3_9NOCA</name>
<dbReference type="SUPFAM" id="SSF50475">
    <property type="entry name" value="FMN-binding split barrel"/>
    <property type="match status" value="1"/>
</dbReference>
<keyword evidence="3" id="KW-1185">Reference proteome</keyword>
<proteinExistence type="predicted"/>
<dbReference type="RefSeq" id="WP_387252703.1">
    <property type="nucleotide sequence ID" value="NZ_JBIALX010000008.1"/>
</dbReference>
<evidence type="ECO:0000313" key="2">
    <source>
        <dbReference type="EMBL" id="MFF0455769.1"/>
    </source>
</evidence>
<gene>
    <name evidence="2" type="ORF">ACFYTH_20595</name>
</gene>
<dbReference type="EMBL" id="JBIALX010000008">
    <property type="protein sequence ID" value="MFF0455769.1"/>
    <property type="molecule type" value="Genomic_DNA"/>
</dbReference>
<keyword evidence="2" id="KW-0560">Oxidoreductase</keyword>